<evidence type="ECO:0000313" key="2">
    <source>
        <dbReference type="EMBL" id="TNN63589.1"/>
    </source>
</evidence>
<dbReference type="Proteomes" id="UP000314294">
    <property type="component" value="Unassembled WGS sequence"/>
</dbReference>
<evidence type="ECO:0000256" key="1">
    <source>
        <dbReference type="SAM" id="MobiDB-lite"/>
    </source>
</evidence>
<evidence type="ECO:0000313" key="3">
    <source>
        <dbReference type="Proteomes" id="UP000314294"/>
    </source>
</evidence>
<dbReference type="EMBL" id="SRLO01000270">
    <property type="protein sequence ID" value="TNN63589.1"/>
    <property type="molecule type" value="Genomic_DNA"/>
</dbReference>
<accession>A0A4Z2HCN4</accession>
<keyword evidence="3" id="KW-1185">Reference proteome</keyword>
<feature type="region of interest" description="Disordered" evidence="1">
    <location>
        <begin position="89"/>
        <end position="124"/>
    </location>
</feature>
<organism evidence="2 3">
    <name type="scientific">Liparis tanakae</name>
    <name type="common">Tanaka's snailfish</name>
    <dbReference type="NCBI Taxonomy" id="230148"/>
    <lineage>
        <taxon>Eukaryota</taxon>
        <taxon>Metazoa</taxon>
        <taxon>Chordata</taxon>
        <taxon>Craniata</taxon>
        <taxon>Vertebrata</taxon>
        <taxon>Euteleostomi</taxon>
        <taxon>Actinopterygii</taxon>
        <taxon>Neopterygii</taxon>
        <taxon>Teleostei</taxon>
        <taxon>Neoteleostei</taxon>
        <taxon>Acanthomorphata</taxon>
        <taxon>Eupercaria</taxon>
        <taxon>Perciformes</taxon>
        <taxon>Cottioidei</taxon>
        <taxon>Cottales</taxon>
        <taxon>Liparidae</taxon>
        <taxon>Liparis</taxon>
    </lineage>
</organism>
<name>A0A4Z2HCN4_9TELE</name>
<feature type="region of interest" description="Disordered" evidence="1">
    <location>
        <begin position="1"/>
        <end position="37"/>
    </location>
</feature>
<proteinExistence type="predicted"/>
<gene>
    <name evidence="2" type="ORF">EYF80_026241</name>
</gene>
<comment type="caution">
    <text evidence="2">The sequence shown here is derived from an EMBL/GenBank/DDBJ whole genome shotgun (WGS) entry which is preliminary data.</text>
</comment>
<dbReference type="AlphaFoldDB" id="A0A4Z2HCN4"/>
<feature type="region of interest" description="Disordered" evidence="1">
    <location>
        <begin position="50"/>
        <end position="74"/>
    </location>
</feature>
<protein>
    <submittedName>
        <fullName evidence="2">Uncharacterized protein</fullName>
    </submittedName>
</protein>
<sequence>MFDVRRQEEGGWGAEALRKSVKCPPARRWSPDPPAEANSVLTRRHALVLARSPVGRSQSEPISRAQRPHHPSPFEKCYTVLLSRAVSRHRGGPEDNVMQNSSKPVKEHDLRKGVLATLLQDPEV</sequence>
<reference evidence="2 3" key="1">
    <citation type="submission" date="2019-03" db="EMBL/GenBank/DDBJ databases">
        <title>First draft genome of Liparis tanakae, snailfish: a comprehensive survey of snailfish specific genes.</title>
        <authorList>
            <person name="Kim W."/>
            <person name="Song I."/>
            <person name="Jeong J.-H."/>
            <person name="Kim D."/>
            <person name="Kim S."/>
            <person name="Ryu S."/>
            <person name="Song J.Y."/>
            <person name="Lee S.K."/>
        </authorList>
    </citation>
    <scope>NUCLEOTIDE SEQUENCE [LARGE SCALE GENOMIC DNA]</scope>
    <source>
        <tissue evidence="2">Muscle</tissue>
    </source>
</reference>